<keyword evidence="1" id="KW-0175">Coiled coil</keyword>
<dbReference type="GO" id="GO:0090313">
    <property type="term" value="P:regulation of protein targeting to membrane"/>
    <property type="evidence" value="ECO:0007669"/>
    <property type="project" value="TreeGrafter"/>
</dbReference>
<dbReference type="EMBL" id="QOVF01000007">
    <property type="protein sequence ID" value="KAA0691869.1"/>
    <property type="molecule type" value="Genomic_DNA"/>
</dbReference>
<evidence type="ECO:0000256" key="2">
    <source>
        <dbReference type="SAM" id="MobiDB-lite"/>
    </source>
</evidence>
<protein>
    <submittedName>
        <fullName evidence="5">AsmA family protein</fullName>
    </submittedName>
</protein>
<dbReference type="Pfam" id="PF05170">
    <property type="entry name" value="AsmA"/>
    <property type="match status" value="1"/>
</dbReference>
<dbReference type="GO" id="GO:0005886">
    <property type="term" value="C:plasma membrane"/>
    <property type="evidence" value="ECO:0007669"/>
    <property type="project" value="TreeGrafter"/>
</dbReference>
<dbReference type="AlphaFoldDB" id="A0A7V7KVH5"/>
<evidence type="ECO:0000313" key="6">
    <source>
        <dbReference type="Proteomes" id="UP000463138"/>
    </source>
</evidence>
<organism evidence="5 6">
    <name type="scientific">Halopseudomonas laoshanensis</name>
    <dbReference type="NCBI Taxonomy" id="2268758"/>
    <lineage>
        <taxon>Bacteria</taxon>
        <taxon>Pseudomonadati</taxon>
        <taxon>Pseudomonadota</taxon>
        <taxon>Gammaproteobacteria</taxon>
        <taxon>Pseudomonadales</taxon>
        <taxon>Pseudomonadaceae</taxon>
        <taxon>Halopseudomonas</taxon>
    </lineage>
</organism>
<dbReference type="RefSeq" id="WP_149334014.1">
    <property type="nucleotide sequence ID" value="NZ_QOVF01000007.1"/>
</dbReference>
<keyword evidence="3" id="KW-1133">Transmembrane helix</keyword>
<gene>
    <name evidence="5" type="ORF">DT594_16715</name>
</gene>
<evidence type="ECO:0000313" key="5">
    <source>
        <dbReference type="EMBL" id="KAA0691869.1"/>
    </source>
</evidence>
<proteinExistence type="predicted"/>
<evidence type="ECO:0000259" key="4">
    <source>
        <dbReference type="Pfam" id="PF05170"/>
    </source>
</evidence>
<dbReference type="InterPro" id="IPR007844">
    <property type="entry name" value="AsmA"/>
</dbReference>
<keyword evidence="6" id="KW-1185">Reference proteome</keyword>
<evidence type="ECO:0000256" key="1">
    <source>
        <dbReference type="SAM" id="Coils"/>
    </source>
</evidence>
<feature type="domain" description="AsmA" evidence="4">
    <location>
        <begin position="1"/>
        <end position="608"/>
    </location>
</feature>
<reference evidence="5 6" key="1">
    <citation type="submission" date="2018-07" db="EMBL/GenBank/DDBJ databases">
        <title>Pseudomonas laoshanensis sp. nov., isolated from soil.</title>
        <authorList>
            <person name="Sun J."/>
            <person name="Yu L."/>
            <person name="Wang M."/>
            <person name="Zhang C."/>
        </authorList>
    </citation>
    <scope>NUCLEOTIDE SEQUENCE [LARGE SCALE GENOMIC DNA]</scope>
    <source>
        <strain evidence="5 6">Y22</strain>
    </source>
</reference>
<name>A0A7V7KVH5_9GAMM</name>
<dbReference type="PANTHER" id="PTHR30441:SF4">
    <property type="entry name" value="PROTEIN ASMA"/>
    <property type="match status" value="1"/>
</dbReference>
<feature type="coiled-coil region" evidence="1">
    <location>
        <begin position="131"/>
        <end position="158"/>
    </location>
</feature>
<dbReference type="Proteomes" id="UP000463138">
    <property type="component" value="Unassembled WGS sequence"/>
</dbReference>
<dbReference type="InterPro" id="IPR052894">
    <property type="entry name" value="AsmA-related"/>
</dbReference>
<dbReference type="OrthoDB" id="9766390at2"/>
<feature type="compositionally biased region" description="Low complexity" evidence="2">
    <location>
        <begin position="394"/>
        <end position="409"/>
    </location>
</feature>
<keyword evidence="3" id="KW-0472">Membrane</keyword>
<comment type="caution">
    <text evidence="5">The sequence shown here is derived from an EMBL/GenBank/DDBJ whole genome shotgun (WGS) entry which is preliminary data.</text>
</comment>
<feature type="region of interest" description="Disordered" evidence="2">
    <location>
        <begin position="391"/>
        <end position="422"/>
    </location>
</feature>
<sequence>MKSFAKVLGLVVFGVVLLAAGVLFFLTRMFDPNDYKDEIQQAAREQANIELTLGGDIGWSLFPWLGIELEDVGVAALDAPDDALAQIGNLGLGVEVLPLLRRQLRMSDVILDNVSLNLVRNAEGRGNWESIGADQETEAAAEEEIAQAEEESADEGRDFEVAIESVRITNARGRYKDLASGQILQLEDANLTTGALIEGEPFDVNFLGLLTAEQPALRVRIDLKTLAQFDFELERYQLDAVDLKVDASGEPFSGRALAMQLQGDALLDLGANIAEFNQMRLSVADLRATGQVRASELKGDMRLDGRLDVADFDARALLAAIGQEVPETARTGALESVALSSVISGSATSLMLEELKLLVDGTELTGSLGIADFERQALRFDLSGGALNLDDYLPPAEEPATAEAAPQAPSGGSRSDTAPEAWSDEEVLPLQALAGLDVDGKLALDEVQLTGQTINPFIAAVVARDGKIQIKQFDGGVFGGRFSVTAEIDTTSTPVSLSVAKQLTGMDSLAIQQAYDMGEQMRGKLDFNLDVSASGNSIKRWMDTLNGSARFNVLEGALIGVNLEQQMCEAIALVNRKTLSESRGAEDTPFSALGGSFRIVDGKVRNDDLLAALPGLAVKGTGEVDLPQQRMDYRLGLLIQGDSAAMPDPACAVNERYVDVEWPVRCQGFLHNAASSCNVDRDGVQRIAGQLLGNEAQRKVEEKLEEKLGDKAPAVRDAIRSLFDR</sequence>
<feature type="transmembrane region" description="Helical" evidence="3">
    <location>
        <begin position="7"/>
        <end position="26"/>
    </location>
</feature>
<dbReference type="PANTHER" id="PTHR30441">
    <property type="entry name" value="DUF748 DOMAIN-CONTAINING PROTEIN"/>
    <property type="match status" value="1"/>
</dbReference>
<keyword evidence="3" id="KW-0812">Transmembrane</keyword>
<accession>A0A7V7KVH5</accession>
<evidence type="ECO:0000256" key="3">
    <source>
        <dbReference type="SAM" id="Phobius"/>
    </source>
</evidence>